<comment type="caution">
    <text evidence="5">The sequence shown here is derived from an EMBL/GenBank/DDBJ whole genome shotgun (WGS) entry which is preliminary data.</text>
</comment>
<dbReference type="InterPro" id="IPR036420">
    <property type="entry name" value="BRCT_dom_sf"/>
</dbReference>
<dbReference type="InterPro" id="IPR000253">
    <property type="entry name" value="FHA_dom"/>
</dbReference>
<dbReference type="CDD" id="cd00060">
    <property type="entry name" value="FHA"/>
    <property type="match status" value="1"/>
</dbReference>
<dbReference type="AlphaFoldDB" id="A0A8J6BGQ0"/>
<evidence type="ECO:0000256" key="3">
    <source>
        <dbReference type="SAM" id="MobiDB-lite"/>
    </source>
</evidence>
<dbReference type="SUPFAM" id="SSF52113">
    <property type="entry name" value="BRCT domain"/>
    <property type="match status" value="1"/>
</dbReference>
<protein>
    <submittedName>
        <fullName evidence="5">Mediator of DNA damage checkpoint protein 1 MDC1</fullName>
    </submittedName>
</protein>
<organism evidence="5 6">
    <name type="scientific">Carpediemonas membranifera</name>
    <dbReference type="NCBI Taxonomy" id="201153"/>
    <lineage>
        <taxon>Eukaryota</taxon>
        <taxon>Metamonada</taxon>
        <taxon>Carpediemonas-like organisms</taxon>
        <taxon>Carpediemonas</taxon>
    </lineage>
</organism>
<keyword evidence="2" id="KW-0158">Chromosome</keyword>
<evidence type="ECO:0000256" key="2">
    <source>
        <dbReference type="ARBA" id="ARBA00022454"/>
    </source>
</evidence>
<evidence type="ECO:0000259" key="4">
    <source>
        <dbReference type="PROSITE" id="PS50006"/>
    </source>
</evidence>
<reference evidence="5" key="1">
    <citation type="submission" date="2021-05" db="EMBL/GenBank/DDBJ databases">
        <title>A free-living protist that lacks canonical eukaryotic 1 DNA replication and segregation systems.</title>
        <authorList>
            <person name="Salas-Leiva D.E."/>
            <person name="Tromer E.C."/>
            <person name="Curtis B.A."/>
            <person name="Jerlstrom-Hultqvist J."/>
            <person name="Kolisko M."/>
            <person name="Yi Z."/>
            <person name="Salas-Leiva J.S."/>
            <person name="Gallot-Lavallee L."/>
            <person name="Kops G.J.P.L."/>
            <person name="Archibald J.M."/>
            <person name="Simpson A.G.B."/>
            <person name="Roger A.J."/>
        </authorList>
    </citation>
    <scope>NUCLEOTIDE SEQUENCE</scope>
    <source>
        <strain evidence="5">BICM</strain>
    </source>
</reference>
<name>A0A8J6BGQ0_9EUKA</name>
<dbReference type="CDD" id="cd17744">
    <property type="entry name" value="BRCT_MDC1_rpt1"/>
    <property type="match status" value="1"/>
</dbReference>
<dbReference type="Gene3D" id="3.40.50.10190">
    <property type="entry name" value="BRCT domain"/>
    <property type="match status" value="2"/>
</dbReference>
<comment type="subcellular location">
    <subcellularLocation>
        <location evidence="1">Chromosome</location>
    </subcellularLocation>
</comment>
<dbReference type="GO" id="GO:0005694">
    <property type="term" value="C:chromosome"/>
    <property type="evidence" value="ECO:0007669"/>
    <property type="project" value="UniProtKB-SubCell"/>
</dbReference>
<dbReference type="Pfam" id="PF00498">
    <property type="entry name" value="FHA"/>
    <property type="match status" value="1"/>
</dbReference>
<dbReference type="Proteomes" id="UP000717585">
    <property type="component" value="Unassembled WGS sequence"/>
</dbReference>
<feature type="compositionally biased region" description="Basic residues" evidence="3">
    <location>
        <begin position="152"/>
        <end position="170"/>
    </location>
</feature>
<evidence type="ECO:0000313" key="6">
    <source>
        <dbReference type="Proteomes" id="UP000717585"/>
    </source>
</evidence>
<dbReference type="OrthoDB" id="342264at2759"/>
<evidence type="ECO:0000313" key="5">
    <source>
        <dbReference type="EMBL" id="KAG9397137.1"/>
    </source>
</evidence>
<dbReference type="EMBL" id="JAHDYR010000003">
    <property type="protein sequence ID" value="KAG9397137.1"/>
    <property type="molecule type" value="Genomic_DNA"/>
</dbReference>
<dbReference type="SUPFAM" id="SSF49879">
    <property type="entry name" value="SMAD/FHA domain"/>
    <property type="match status" value="1"/>
</dbReference>
<feature type="region of interest" description="Disordered" evidence="3">
    <location>
        <begin position="110"/>
        <end position="184"/>
    </location>
</feature>
<dbReference type="InterPro" id="IPR008984">
    <property type="entry name" value="SMAD_FHA_dom_sf"/>
</dbReference>
<evidence type="ECO:0000256" key="1">
    <source>
        <dbReference type="ARBA" id="ARBA00004286"/>
    </source>
</evidence>
<accession>A0A8J6BGQ0</accession>
<dbReference type="Gene3D" id="2.60.200.20">
    <property type="match status" value="1"/>
</dbReference>
<sequence length="400" mass="43256">MPSVLLSWKDKTGTANEKRLEDGSSYTLGRVNKTNDERFIVVNHPAVSSKHTKITIDGETAHVEDLKSSHGTRVFAATLEKDGTMLKSSTEVLELPLSFKLEMGGNMLVAKPDDEDATQHSEVAEPAPKKKASPKAKKAAAEPKTKAEPKKKAATKKKADKKADKPKKKAKVEEAEASIMSEEDEPEMDITLDDDDDQDAVGATQVFQVALSGLGGTEHEKYQAIASRVGEIALDNSDAEVIVCPKLLRTPAVLAGLSRGCPVVKLSWLTDSDEAGAPLAFTDYALTKADYKTPEDLPDDYNTVEVAETAPEQGIIGGWDVVFHHSVKKDVMRDIVEAAGGRVLADAPEDPRDHLMVMAVELDAELEAMVEKGFTVVSKDKFNTAVLLQSFEPTTCTLGQ</sequence>
<feature type="domain" description="FHA" evidence="4">
    <location>
        <begin position="26"/>
        <end position="79"/>
    </location>
</feature>
<gene>
    <name evidence="5" type="ORF">J8273_1046</name>
</gene>
<dbReference type="PROSITE" id="PS50006">
    <property type="entry name" value="FHA_DOMAIN"/>
    <property type="match status" value="1"/>
</dbReference>
<proteinExistence type="predicted"/>
<feature type="compositionally biased region" description="Basic residues" evidence="3">
    <location>
        <begin position="129"/>
        <end position="138"/>
    </location>
</feature>
<feature type="compositionally biased region" description="Basic and acidic residues" evidence="3">
    <location>
        <begin position="139"/>
        <end position="151"/>
    </location>
</feature>
<keyword evidence="6" id="KW-1185">Reference proteome</keyword>